<protein>
    <submittedName>
        <fullName evidence="1">Uncharacterized protein</fullName>
    </submittedName>
</protein>
<name>A0ABS5D2K3_9FLAO</name>
<dbReference type="Proteomes" id="UP000679008">
    <property type="component" value="Unassembled WGS sequence"/>
</dbReference>
<proteinExistence type="predicted"/>
<comment type="caution">
    <text evidence="1">The sequence shown here is derived from an EMBL/GenBank/DDBJ whole genome shotgun (WGS) entry which is preliminary data.</text>
</comment>
<organism evidence="1 2">
    <name type="scientific">Flavobacterium erciyesense</name>
    <dbReference type="NCBI Taxonomy" id="2825842"/>
    <lineage>
        <taxon>Bacteria</taxon>
        <taxon>Pseudomonadati</taxon>
        <taxon>Bacteroidota</taxon>
        <taxon>Flavobacteriia</taxon>
        <taxon>Flavobacteriales</taxon>
        <taxon>Flavobacteriaceae</taxon>
        <taxon>Flavobacterium</taxon>
    </lineage>
</organism>
<evidence type="ECO:0000313" key="1">
    <source>
        <dbReference type="EMBL" id="MBQ0908225.1"/>
    </source>
</evidence>
<accession>A0ABS5D2K3</accession>
<keyword evidence="2" id="KW-1185">Reference proteome</keyword>
<dbReference type="RefSeq" id="WP_210788707.1">
    <property type="nucleotide sequence ID" value="NZ_JAGPXB010000004.1"/>
</dbReference>
<evidence type="ECO:0000313" key="2">
    <source>
        <dbReference type="Proteomes" id="UP000679008"/>
    </source>
</evidence>
<sequence length="505" mass="57106">MEDTQTGRHSYSFQIVRDTVKITNLENLLIQSNSKGGYDAYIIQYGFTSVEYAKLNSNSIKNYRTSIYSIDFDTSTFKNGTSSKMAYGCTAAWEWKIIKDGDKGELVGAGNEDPFEEGWVLTNLSCGYYEDGTGNNDGQTTNLPNTTNTSGGGSSAVIAAPNTVTHTSQLKNFESGFLSIDERNYYHSDPQSNIKSTIDWYLIKYNFSETSKSDAKSALNFGDKLNLNFQQFNWVFNNRTSQKLQDIIFFLVEVGEITPEIDNFLKEVIISQIKTNNSTEVDFDAQIINSLTGKALCIYNKLKSSSLGFSNSIKKFDGEFPVSHLKFTINNDLPSGNYGVTNPPDNFIITIELSNTQLANISDLGSAISIAHEIIHAEIFRKLLSAAKKGDLNTNNYTTQENINFVNSLRNNFPGLYDYYYARVHKYWNHDLMAQHYRSTIADIAQQYDNNRFPRQIYEDLAWAGLREIDKNVNSIAWNKLPTTEQERIKLNIINLFHNGTKNCN</sequence>
<reference evidence="1 2" key="1">
    <citation type="submission" date="2021-04" db="EMBL/GenBank/DDBJ databases">
        <title>Description of novel Flavobacterium sp. F-328.</title>
        <authorList>
            <person name="Saticioglu I.B."/>
        </authorList>
    </citation>
    <scope>NUCLEOTIDE SEQUENCE [LARGE SCALE GENOMIC DNA]</scope>
    <source>
        <strain evidence="1 2">F-328</strain>
    </source>
</reference>
<gene>
    <name evidence="1" type="ORF">KBJ98_05870</name>
</gene>
<dbReference type="EMBL" id="JAGPXB010000004">
    <property type="protein sequence ID" value="MBQ0908225.1"/>
    <property type="molecule type" value="Genomic_DNA"/>
</dbReference>